<reference evidence="1 2" key="1">
    <citation type="submission" date="2016-08" db="EMBL/GenBank/DDBJ databases">
        <authorList>
            <person name="Seilhamer J.J."/>
        </authorList>
    </citation>
    <scope>NUCLEOTIDE SEQUENCE [LARGE SCALE GENOMIC DNA]</scope>
    <source>
        <strain evidence="1 2">KH-18-2</strain>
    </source>
</reference>
<dbReference type="InterPro" id="IPR027417">
    <property type="entry name" value="P-loop_NTPase"/>
</dbReference>
<dbReference type="SUPFAM" id="SSF52540">
    <property type="entry name" value="P-loop containing nucleoside triphosphate hydrolases"/>
    <property type="match status" value="1"/>
</dbReference>
<evidence type="ECO:0000313" key="2">
    <source>
        <dbReference type="Proteomes" id="UP000237378"/>
    </source>
</evidence>
<dbReference type="Gene3D" id="3.40.50.300">
    <property type="entry name" value="P-loop containing nucleotide triphosphate hydrolases"/>
    <property type="match status" value="1"/>
</dbReference>
<organism evidence="1 2">
    <name type="scientific">Pseudomonas putida</name>
    <name type="common">Arthrobacter siderocapsulatus</name>
    <dbReference type="NCBI Taxonomy" id="303"/>
    <lineage>
        <taxon>Bacteria</taxon>
        <taxon>Pseudomonadati</taxon>
        <taxon>Pseudomonadota</taxon>
        <taxon>Gammaproteobacteria</taxon>
        <taxon>Pseudomonadales</taxon>
        <taxon>Pseudomonadaceae</taxon>
        <taxon>Pseudomonas</taxon>
    </lineage>
</organism>
<name>A0A1X0ZSW8_PSEPU</name>
<evidence type="ECO:0000313" key="1">
    <source>
        <dbReference type="EMBL" id="POG03033.1"/>
    </source>
</evidence>
<sequence>MSPVRPLLRRNQLANALAQDLAGESLVDYSSGMFLAAPRRTGKSTFLNNDFIPECIQRGWLPVYVDLWSDRDAAPAQLISGAIGTALARFEGALARTAKKAGIDKINLLRTLSWDFTRPQLPAGTTLAQALAVLHQVSGQLVVLIIDEAQHALNSEDGLNAMFALKAARDHLNRGDRPDGLRLVFTGSSRDKLANLVLKSKQPFFGASITPFPLLGREYVEFITALWNRRLADSNQFKVEDLAYAFELVGRRPEMLNKLLAEVSVGLGEAGNLGELLRNGALNHQAGVWSDYESAWNELTPLQQAVLEVMAERTLGRQPFSPFTEQTLVEVSRKLEQAQAVANVNTANVQKALDALRDKELVWKANRGEYALEDTSMAEWLARDQAVASHR</sequence>
<dbReference type="PANTHER" id="PTHR34301">
    <property type="entry name" value="DNA-BINDING PROTEIN-RELATED"/>
    <property type="match status" value="1"/>
</dbReference>
<dbReference type="EMBL" id="MING01000083">
    <property type="protein sequence ID" value="POG03033.1"/>
    <property type="molecule type" value="Genomic_DNA"/>
</dbReference>
<protein>
    <submittedName>
        <fullName evidence="1">Uncharacterized protein</fullName>
    </submittedName>
</protein>
<dbReference type="RefSeq" id="WP_021783218.1">
    <property type="nucleotide sequence ID" value="NZ_CP047152.1"/>
</dbReference>
<gene>
    <name evidence="1" type="ORF">BGP82_17215</name>
</gene>
<dbReference type="PANTHER" id="PTHR34301:SF8">
    <property type="entry name" value="ATPASE DOMAIN-CONTAINING PROTEIN"/>
    <property type="match status" value="1"/>
</dbReference>
<comment type="caution">
    <text evidence="1">The sequence shown here is derived from an EMBL/GenBank/DDBJ whole genome shotgun (WGS) entry which is preliminary data.</text>
</comment>
<accession>A0A1X0ZSW8</accession>
<dbReference type="AlphaFoldDB" id="A0A1X0ZSW8"/>
<dbReference type="Proteomes" id="UP000237378">
    <property type="component" value="Unassembled WGS sequence"/>
</dbReference>
<proteinExistence type="predicted"/>
<reference evidence="1 2" key="2">
    <citation type="submission" date="2018-03" db="EMBL/GenBank/DDBJ databases">
        <title>Draft genome of Pseudomonas putida strain KH-18-2.</title>
        <authorList>
            <person name="Yoshizawa S."/>
            <person name="Khan N.H."/>
            <person name="Nishimura M."/>
            <person name="Chiura H.X."/>
            <person name="Ogura Y."/>
            <person name="Hayashi T."/>
            <person name="Kogure K."/>
        </authorList>
    </citation>
    <scope>NUCLEOTIDE SEQUENCE [LARGE SCALE GENOMIC DNA]</scope>
    <source>
        <strain evidence="1 2">KH-18-2</strain>
    </source>
</reference>